<dbReference type="PANTHER" id="PTHR24320:SF283">
    <property type="entry name" value="RETINOL DEHYDROGENASE 11"/>
    <property type="match status" value="1"/>
</dbReference>
<accession>A0AAN8I3N5</accession>
<evidence type="ECO:0000256" key="3">
    <source>
        <dbReference type="ARBA" id="ARBA00023002"/>
    </source>
</evidence>
<protein>
    <recommendedName>
        <fullName evidence="6">Short-chain dehydrogenase</fullName>
    </recommendedName>
</protein>
<dbReference type="PANTHER" id="PTHR24320">
    <property type="entry name" value="RETINOL DEHYDROGENASE"/>
    <property type="match status" value="1"/>
</dbReference>
<dbReference type="PRINTS" id="PR00081">
    <property type="entry name" value="GDHRDH"/>
</dbReference>
<keyword evidence="2" id="KW-0521">NADP</keyword>
<dbReference type="Gene3D" id="3.40.50.720">
    <property type="entry name" value="NAD(P)-binding Rossmann-like Domain"/>
    <property type="match status" value="1"/>
</dbReference>
<dbReference type="GO" id="GO:0016491">
    <property type="term" value="F:oxidoreductase activity"/>
    <property type="evidence" value="ECO:0007669"/>
    <property type="project" value="UniProtKB-KW"/>
</dbReference>
<gene>
    <name evidence="4" type="ORF">OHC33_010328</name>
</gene>
<dbReference type="AlphaFoldDB" id="A0AAN8I3N5"/>
<comment type="caution">
    <text evidence="4">The sequence shown here is derived from an EMBL/GenBank/DDBJ whole genome shotgun (WGS) entry which is preliminary data.</text>
</comment>
<name>A0AAN8I3N5_9EURO</name>
<dbReference type="InterPro" id="IPR002347">
    <property type="entry name" value="SDR_fam"/>
</dbReference>
<dbReference type="Pfam" id="PF00106">
    <property type="entry name" value="adh_short"/>
    <property type="match status" value="1"/>
</dbReference>
<evidence type="ECO:0000256" key="2">
    <source>
        <dbReference type="ARBA" id="ARBA00022857"/>
    </source>
</evidence>
<keyword evidence="5" id="KW-1185">Reference proteome</keyword>
<dbReference type="EMBL" id="JAKLMC020000044">
    <property type="protein sequence ID" value="KAK5948725.1"/>
    <property type="molecule type" value="Genomic_DNA"/>
</dbReference>
<evidence type="ECO:0008006" key="6">
    <source>
        <dbReference type="Google" id="ProtNLM"/>
    </source>
</evidence>
<sequence>MANFGPHTTGKQVVETFIEQVQGKTFVITGPSADSIGAETAISLAYGSPAKILLLGRDGDKIQPVADHIKIISPDTIVMPIQVSLDSLRNVREAAIQILDDDSIPKIDVLINNAGIMAAPYTLTEDNIESHFQVNHLAHFLLTNLLRPKLTSANSLRRVVNTSSYGNIFSNIPTSPTFENGQSYNPWLAYGASKTANILHAVALNSKFNNQGLKAFAVNPGSVPTNLRRYITDETMQSGMALHKQFGVTPPARKTLQEGCATALRAALDPDLSVSGGIFLDDCNVTTDGKVVAGYALDVANAERCWELSERLVGQSIQQ</sequence>
<comment type="similarity">
    <text evidence="1">Belongs to the short-chain dehydrogenases/reductases (SDR) family.</text>
</comment>
<keyword evidence="3" id="KW-0560">Oxidoreductase</keyword>
<organism evidence="4 5">
    <name type="scientific">Knufia fluminis</name>
    <dbReference type="NCBI Taxonomy" id="191047"/>
    <lineage>
        <taxon>Eukaryota</taxon>
        <taxon>Fungi</taxon>
        <taxon>Dikarya</taxon>
        <taxon>Ascomycota</taxon>
        <taxon>Pezizomycotina</taxon>
        <taxon>Eurotiomycetes</taxon>
        <taxon>Chaetothyriomycetidae</taxon>
        <taxon>Chaetothyriales</taxon>
        <taxon>Trichomeriaceae</taxon>
        <taxon>Knufia</taxon>
    </lineage>
</organism>
<reference evidence="4 5" key="1">
    <citation type="submission" date="2022-12" db="EMBL/GenBank/DDBJ databases">
        <title>Genomic features and morphological characterization of a novel Knufia sp. strain isolated from spacecraft assembly facility.</title>
        <authorList>
            <person name="Teixeira M."/>
            <person name="Chander A.M."/>
            <person name="Stajich J.E."/>
            <person name="Venkateswaran K."/>
        </authorList>
    </citation>
    <scope>NUCLEOTIDE SEQUENCE [LARGE SCALE GENOMIC DNA]</scope>
    <source>
        <strain evidence="4 5">FJI-L2-BK-P2</strain>
    </source>
</reference>
<dbReference type="SUPFAM" id="SSF51735">
    <property type="entry name" value="NAD(P)-binding Rossmann-fold domains"/>
    <property type="match status" value="1"/>
</dbReference>
<dbReference type="Proteomes" id="UP001316803">
    <property type="component" value="Unassembled WGS sequence"/>
</dbReference>
<evidence type="ECO:0000256" key="1">
    <source>
        <dbReference type="ARBA" id="ARBA00006484"/>
    </source>
</evidence>
<proteinExistence type="inferred from homology"/>
<evidence type="ECO:0000313" key="5">
    <source>
        <dbReference type="Proteomes" id="UP001316803"/>
    </source>
</evidence>
<evidence type="ECO:0000313" key="4">
    <source>
        <dbReference type="EMBL" id="KAK5948725.1"/>
    </source>
</evidence>
<dbReference type="InterPro" id="IPR036291">
    <property type="entry name" value="NAD(P)-bd_dom_sf"/>
</dbReference>